<feature type="compositionally biased region" description="Gly residues" evidence="1">
    <location>
        <begin position="113"/>
        <end position="125"/>
    </location>
</feature>
<dbReference type="InterPro" id="IPR011029">
    <property type="entry name" value="DEATH-like_dom_sf"/>
</dbReference>
<proteinExistence type="predicted"/>
<feature type="non-terminal residue" evidence="2">
    <location>
        <position position="125"/>
    </location>
</feature>
<feature type="region of interest" description="Disordered" evidence="1">
    <location>
        <begin position="100"/>
        <end position="125"/>
    </location>
</feature>
<reference evidence="2" key="1">
    <citation type="submission" date="2014-12" db="EMBL/GenBank/DDBJ databases">
        <title>Parallel Evolution in Life History Adaptation Evident in the Tissue-Specific Poeciliopsis prolifica transcriptome.</title>
        <authorList>
            <person name="Jue N.K."/>
            <person name="Foley R.J."/>
            <person name="Obergfell C."/>
            <person name="Reznick D.N."/>
            <person name="O'Neill R.J."/>
            <person name="O'Neill M.J."/>
        </authorList>
    </citation>
    <scope>NUCLEOTIDE SEQUENCE</scope>
</reference>
<evidence type="ECO:0000313" key="2">
    <source>
        <dbReference type="EMBL" id="JAO06647.1"/>
    </source>
</evidence>
<name>A0A0S7EN86_9TELE</name>
<dbReference type="Gene3D" id="1.10.533.10">
    <property type="entry name" value="Death Domain, Fas"/>
    <property type="match status" value="1"/>
</dbReference>
<dbReference type="AlphaFoldDB" id="A0A0S7EN86"/>
<feature type="non-terminal residue" evidence="2">
    <location>
        <position position="1"/>
    </location>
</feature>
<dbReference type="EMBL" id="GBYX01475026">
    <property type="protein sequence ID" value="JAO06647.1"/>
    <property type="molecule type" value="Transcribed_RNA"/>
</dbReference>
<organism evidence="2">
    <name type="scientific">Poeciliopsis prolifica</name>
    <name type="common">blackstripe livebearer</name>
    <dbReference type="NCBI Taxonomy" id="188132"/>
    <lineage>
        <taxon>Eukaryota</taxon>
        <taxon>Metazoa</taxon>
        <taxon>Chordata</taxon>
        <taxon>Craniata</taxon>
        <taxon>Vertebrata</taxon>
        <taxon>Euteleostomi</taxon>
        <taxon>Actinopterygii</taxon>
        <taxon>Neopterygii</taxon>
        <taxon>Teleostei</taxon>
        <taxon>Neoteleostei</taxon>
        <taxon>Acanthomorphata</taxon>
        <taxon>Ovalentaria</taxon>
        <taxon>Atherinomorphae</taxon>
        <taxon>Cyprinodontiformes</taxon>
        <taxon>Poeciliidae</taxon>
        <taxon>Poeciliinae</taxon>
        <taxon>Poeciliopsis</taxon>
    </lineage>
</organism>
<protein>
    <submittedName>
        <fullName evidence="2">PPUP7623</fullName>
    </submittedName>
</protein>
<evidence type="ECO:0000256" key="1">
    <source>
        <dbReference type="SAM" id="MobiDB-lite"/>
    </source>
</evidence>
<sequence>VSSTMSKEVTKLEKQWGKKLSSILEELTDYQYKRMLTYLNKIPEQTKSRTARGKMAQVIIQHYGLEKSIDEINNIVARICKRDRKIRGLLEPMLKKFKALREQQTGNERRSGGAAGGAAGGENMQ</sequence>
<accession>A0A0S7EN86</accession>
<gene>
    <name evidence="2" type="primary">PPUP7623</name>
</gene>